<dbReference type="Gene3D" id="1.10.1200.10">
    <property type="entry name" value="ACP-like"/>
    <property type="match status" value="1"/>
</dbReference>
<protein>
    <submittedName>
        <fullName evidence="2">Acyl carrier protein</fullName>
    </submittedName>
</protein>
<gene>
    <name evidence="2" type="primary">acpP</name>
    <name evidence="2" type="ORF">SOCE26_007140</name>
</gene>
<reference evidence="2 3" key="1">
    <citation type="submission" date="2015-09" db="EMBL/GenBank/DDBJ databases">
        <title>Sorangium comparison.</title>
        <authorList>
            <person name="Zaburannyi N."/>
            <person name="Bunk B."/>
            <person name="Overmann J."/>
            <person name="Mueller R."/>
        </authorList>
    </citation>
    <scope>NUCLEOTIDE SEQUENCE [LARGE SCALE GENOMIC DNA]</scope>
    <source>
        <strain evidence="2 3">So ce26</strain>
    </source>
</reference>
<dbReference type="InterPro" id="IPR009081">
    <property type="entry name" value="PP-bd_ACP"/>
</dbReference>
<sequence>MIAVTPDLETVRRALHDHIVTEILLRKAPLALDEDLLAGGSGFDSMSLTRVLVFIEERFGVRIPDEEVDLDEVSTVDRMARFVAGRIAAAQG</sequence>
<proteinExistence type="predicted"/>
<dbReference type="AlphaFoldDB" id="A0A2L0EJ53"/>
<dbReference type="Proteomes" id="UP000238348">
    <property type="component" value="Chromosome"/>
</dbReference>
<dbReference type="InterPro" id="IPR036736">
    <property type="entry name" value="ACP-like_sf"/>
</dbReference>
<dbReference type="EMBL" id="CP012673">
    <property type="protein sequence ID" value="AUX39325.1"/>
    <property type="molecule type" value="Genomic_DNA"/>
</dbReference>
<evidence type="ECO:0000259" key="1">
    <source>
        <dbReference type="PROSITE" id="PS50075"/>
    </source>
</evidence>
<accession>A0A2L0EJ53</accession>
<evidence type="ECO:0000313" key="2">
    <source>
        <dbReference type="EMBL" id="AUX39325.1"/>
    </source>
</evidence>
<dbReference type="PROSITE" id="PS50075">
    <property type="entry name" value="CARRIER"/>
    <property type="match status" value="1"/>
</dbReference>
<feature type="domain" description="Carrier" evidence="1">
    <location>
        <begin position="6"/>
        <end position="87"/>
    </location>
</feature>
<dbReference type="SUPFAM" id="SSF47336">
    <property type="entry name" value="ACP-like"/>
    <property type="match status" value="1"/>
</dbReference>
<evidence type="ECO:0000313" key="3">
    <source>
        <dbReference type="Proteomes" id="UP000238348"/>
    </source>
</evidence>
<organism evidence="2 3">
    <name type="scientific">Sorangium cellulosum</name>
    <name type="common">Polyangium cellulosum</name>
    <dbReference type="NCBI Taxonomy" id="56"/>
    <lineage>
        <taxon>Bacteria</taxon>
        <taxon>Pseudomonadati</taxon>
        <taxon>Myxococcota</taxon>
        <taxon>Polyangia</taxon>
        <taxon>Polyangiales</taxon>
        <taxon>Polyangiaceae</taxon>
        <taxon>Sorangium</taxon>
    </lineage>
</organism>
<dbReference type="Pfam" id="PF00550">
    <property type="entry name" value="PP-binding"/>
    <property type="match status" value="1"/>
</dbReference>
<name>A0A2L0EJ53_SORCE</name>